<organism evidence="1 2">
    <name type="scientific">Blastomyces percursus</name>
    <dbReference type="NCBI Taxonomy" id="1658174"/>
    <lineage>
        <taxon>Eukaryota</taxon>
        <taxon>Fungi</taxon>
        <taxon>Dikarya</taxon>
        <taxon>Ascomycota</taxon>
        <taxon>Pezizomycotina</taxon>
        <taxon>Eurotiomycetes</taxon>
        <taxon>Eurotiomycetidae</taxon>
        <taxon>Onygenales</taxon>
        <taxon>Ajellomycetaceae</taxon>
        <taxon>Blastomyces</taxon>
    </lineage>
</organism>
<protein>
    <submittedName>
        <fullName evidence="1">Uncharacterized protein</fullName>
    </submittedName>
</protein>
<proteinExistence type="predicted"/>
<feature type="non-terminal residue" evidence="1">
    <location>
        <position position="1"/>
    </location>
</feature>
<name>A0A1J9QCQ2_9EURO</name>
<dbReference type="EMBL" id="LGTZ01002435">
    <property type="protein sequence ID" value="OJD13895.1"/>
    <property type="molecule type" value="Genomic_DNA"/>
</dbReference>
<accession>A0A1J9QCQ2</accession>
<dbReference type="Proteomes" id="UP000242791">
    <property type="component" value="Unassembled WGS sequence"/>
</dbReference>
<gene>
    <name evidence="1" type="ORF">ACJ73_09147</name>
</gene>
<evidence type="ECO:0000313" key="2">
    <source>
        <dbReference type="Proteomes" id="UP000242791"/>
    </source>
</evidence>
<reference evidence="1 2" key="1">
    <citation type="submission" date="2015-08" db="EMBL/GenBank/DDBJ databases">
        <title>Emmonsia species relationships and genome sequence.</title>
        <authorList>
            <person name="Cuomo C.A."/>
            <person name="Schwartz I.S."/>
            <person name="Kenyon C."/>
            <person name="De Hoog G.S."/>
            <person name="Govender N.P."/>
            <person name="Botha A."/>
            <person name="Moreno L."/>
            <person name="De Vries M."/>
            <person name="Munoz J.F."/>
            <person name="Stielow J.B."/>
        </authorList>
    </citation>
    <scope>NUCLEOTIDE SEQUENCE [LARGE SCALE GENOMIC DNA]</scope>
    <source>
        <strain evidence="1 2">EI222</strain>
    </source>
</reference>
<sequence>RRSLKVSRSLFVGAHAYVSFRRKLYLRMEATTIHSSSVANSTLPHPAIKSHGRRRVLLTETRATKSSLELRACSVATFNS</sequence>
<dbReference type="AlphaFoldDB" id="A0A1J9QCQ2"/>
<keyword evidence="2" id="KW-1185">Reference proteome</keyword>
<feature type="non-terminal residue" evidence="1">
    <location>
        <position position="80"/>
    </location>
</feature>
<dbReference type="VEuPathDB" id="FungiDB:ACJ73_09147"/>
<evidence type="ECO:0000313" key="1">
    <source>
        <dbReference type="EMBL" id="OJD13895.1"/>
    </source>
</evidence>
<comment type="caution">
    <text evidence="1">The sequence shown here is derived from an EMBL/GenBank/DDBJ whole genome shotgun (WGS) entry which is preliminary data.</text>
</comment>